<evidence type="ECO:0000256" key="1">
    <source>
        <dbReference type="SAM" id="Coils"/>
    </source>
</evidence>
<name>A0A0N4VEY4_ENTVE</name>
<dbReference type="OrthoDB" id="295355at2759"/>
<keyword evidence="1" id="KW-0175">Coiled coil</keyword>
<evidence type="ECO:0000313" key="2">
    <source>
        <dbReference type="EMBL" id="VDD93952.1"/>
    </source>
</evidence>
<dbReference type="InterPro" id="IPR033362">
    <property type="entry name" value="SSNA1_fam"/>
</dbReference>
<dbReference type="GO" id="GO:0036064">
    <property type="term" value="C:ciliary basal body"/>
    <property type="evidence" value="ECO:0007669"/>
    <property type="project" value="TreeGrafter"/>
</dbReference>
<protein>
    <submittedName>
        <fullName evidence="4">Endoplasmic reticulum transmembrane protein</fullName>
    </submittedName>
</protein>
<dbReference type="GO" id="GO:0005813">
    <property type="term" value="C:centrosome"/>
    <property type="evidence" value="ECO:0007669"/>
    <property type="project" value="TreeGrafter"/>
</dbReference>
<accession>A0A0N4VEY4</accession>
<reference evidence="2 3" key="2">
    <citation type="submission" date="2018-10" db="EMBL/GenBank/DDBJ databases">
        <authorList>
            <consortium name="Pathogen Informatics"/>
        </authorList>
    </citation>
    <scope>NUCLEOTIDE SEQUENCE [LARGE SCALE GENOMIC DNA]</scope>
</reference>
<organism evidence="4">
    <name type="scientific">Enterobius vermicularis</name>
    <name type="common">Human pinworm</name>
    <dbReference type="NCBI Taxonomy" id="51028"/>
    <lineage>
        <taxon>Eukaryota</taxon>
        <taxon>Metazoa</taxon>
        <taxon>Ecdysozoa</taxon>
        <taxon>Nematoda</taxon>
        <taxon>Chromadorea</taxon>
        <taxon>Rhabditida</taxon>
        <taxon>Spirurina</taxon>
        <taxon>Oxyuridomorpha</taxon>
        <taxon>Oxyuroidea</taxon>
        <taxon>Oxyuridae</taxon>
        <taxon>Enterobius</taxon>
    </lineage>
</organism>
<gene>
    <name evidence="2" type="ORF">EVEC_LOCUS8703</name>
</gene>
<evidence type="ECO:0000313" key="4">
    <source>
        <dbReference type="WBParaSite" id="EVEC_0000926201-mRNA-1"/>
    </source>
</evidence>
<sequence>MTYEVAFGGSVYMIVLNCGILRHWSLAFLLPDLFKGTRLLYFLSLTLPHAPVSWVPSGKVGEKSGPPCSSASYYLADVQRNLVTICIGQSSLSGEAALLAFFTFYYVFVHIMDYADLVSPLQNSRGEEGTRILPEPIMSRIPGESTDGIIRCLENLREHRRKREQDLAALKSERQLHVEQLERIRLRLESIERDISEETERLEHITSAIQKAESTYGKLRESSQSLLDFLKKECQELRESSRSNRTSRGSYE</sequence>
<reference evidence="4" key="1">
    <citation type="submission" date="2017-02" db="UniProtKB">
        <authorList>
            <consortium name="WormBaseParasite"/>
        </authorList>
    </citation>
    <scope>IDENTIFICATION</scope>
</reference>
<dbReference type="EMBL" id="UXUI01009564">
    <property type="protein sequence ID" value="VDD93952.1"/>
    <property type="molecule type" value="Genomic_DNA"/>
</dbReference>
<keyword evidence="3" id="KW-1185">Reference proteome</keyword>
<feature type="coiled-coil region" evidence="1">
    <location>
        <begin position="153"/>
        <end position="240"/>
    </location>
</feature>
<dbReference type="PANTHER" id="PTHR28661:SF1">
    <property type="entry name" value="MICROTUBULE NUCLEATION FACTOR SSNA1"/>
    <property type="match status" value="1"/>
</dbReference>
<dbReference type="AlphaFoldDB" id="A0A0N4VEY4"/>
<dbReference type="PANTHER" id="PTHR28661">
    <property type="entry name" value="SJOEGREN SYNDROME NUCLEAR AUTOANTIGEN 1"/>
    <property type="match status" value="1"/>
</dbReference>
<proteinExistence type="predicted"/>
<dbReference type="Proteomes" id="UP000274131">
    <property type="component" value="Unassembled WGS sequence"/>
</dbReference>
<evidence type="ECO:0000313" key="3">
    <source>
        <dbReference type="Proteomes" id="UP000274131"/>
    </source>
</evidence>
<dbReference type="WBParaSite" id="EVEC_0000926201-mRNA-1">
    <property type="protein sequence ID" value="EVEC_0000926201-mRNA-1"/>
    <property type="gene ID" value="EVEC_0000926201"/>
</dbReference>